<evidence type="ECO:0000256" key="1">
    <source>
        <dbReference type="SAM" id="MobiDB-lite"/>
    </source>
</evidence>
<dbReference type="RefSeq" id="XP_002679674.1">
    <property type="nucleotide sequence ID" value="XM_002679628.1"/>
</dbReference>
<feature type="signal peptide" evidence="2">
    <location>
        <begin position="1"/>
        <end position="34"/>
    </location>
</feature>
<accession>D2V7U2</accession>
<evidence type="ECO:0000256" key="2">
    <source>
        <dbReference type="SAM" id="SignalP"/>
    </source>
</evidence>
<sequence>MFSIIIKKMASNNRNFFVLFACVMSLVFLQLVSAKLTIQPESNSWWIQLHSTEPAKYIKVSYKTSSGQRVSVTAKRPSWDSAHNYFTCSAPAEIPNNALTTFTLIKMNGKRQTMSMKFYNRNSVSSSGASSHSGGHSHGSNPSSSGSGHKIAYATWYDQTAAGTPVCGFKTKYCGAPSDQFEGLGERVGPCSGGSASSTCQNCQRGYCYGPKCVAPHCKHGGCNKKLKIWCVDTAQGACKTTKPIIMTINNICPKRHPCNTCKGGENPCARKDHLDLCESTFFAIANHQPRAKGLKIAFELVH</sequence>
<dbReference type="SUPFAM" id="SSF50685">
    <property type="entry name" value="Barwin-like endoglucanases"/>
    <property type="match status" value="1"/>
</dbReference>
<keyword evidence="4" id="KW-1185">Reference proteome</keyword>
<dbReference type="VEuPathDB" id="AmoebaDB:NAEGRDRAFT_47370"/>
<name>D2V7U2_NAEGR</name>
<evidence type="ECO:0000313" key="4">
    <source>
        <dbReference type="Proteomes" id="UP000006671"/>
    </source>
</evidence>
<protein>
    <submittedName>
        <fullName evidence="3">Predicted protein</fullName>
    </submittedName>
</protein>
<feature type="chain" id="PRO_5003037913" evidence="2">
    <location>
        <begin position="35"/>
        <end position="303"/>
    </location>
</feature>
<proteinExistence type="predicted"/>
<evidence type="ECO:0000313" key="3">
    <source>
        <dbReference type="EMBL" id="EFC46930.1"/>
    </source>
</evidence>
<dbReference type="AlphaFoldDB" id="D2V7U2"/>
<dbReference type="EMBL" id="GG738856">
    <property type="protein sequence ID" value="EFC46930.1"/>
    <property type="molecule type" value="Genomic_DNA"/>
</dbReference>
<dbReference type="InterPro" id="IPR036908">
    <property type="entry name" value="RlpA-like_sf"/>
</dbReference>
<gene>
    <name evidence="3" type="ORF">NAEGRDRAFT_47370</name>
</gene>
<dbReference type="Proteomes" id="UP000006671">
    <property type="component" value="Unassembled WGS sequence"/>
</dbReference>
<feature type="region of interest" description="Disordered" evidence="1">
    <location>
        <begin position="125"/>
        <end position="146"/>
    </location>
</feature>
<dbReference type="OMA" id="HPCNTCK"/>
<dbReference type="GeneID" id="8861239"/>
<dbReference type="OrthoDB" id="10260292at2759"/>
<organism evidence="4">
    <name type="scientific">Naegleria gruberi</name>
    <name type="common">Amoeba</name>
    <dbReference type="NCBI Taxonomy" id="5762"/>
    <lineage>
        <taxon>Eukaryota</taxon>
        <taxon>Discoba</taxon>
        <taxon>Heterolobosea</taxon>
        <taxon>Tetramitia</taxon>
        <taxon>Eutetramitia</taxon>
        <taxon>Vahlkampfiidae</taxon>
        <taxon>Naegleria</taxon>
    </lineage>
</organism>
<keyword evidence="2" id="KW-0732">Signal</keyword>
<reference evidence="3 4" key="1">
    <citation type="journal article" date="2010" name="Cell">
        <title>The genome of Naegleria gruberi illuminates early eukaryotic versatility.</title>
        <authorList>
            <person name="Fritz-Laylin L.K."/>
            <person name="Prochnik S.E."/>
            <person name="Ginger M.L."/>
            <person name="Dacks J.B."/>
            <person name="Carpenter M.L."/>
            <person name="Field M.C."/>
            <person name="Kuo A."/>
            <person name="Paredez A."/>
            <person name="Chapman J."/>
            <person name="Pham J."/>
            <person name="Shu S."/>
            <person name="Neupane R."/>
            <person name="Cipriano M."/>
            <person name="Mancuso J."/>
            <person name="Tu H."/>
            <person name="Salamov A."/>
            <person name="Lindquist E."/>
            <person name="Shapiro H."/>
            <person name="Lucas S."/>
            <person name="Grigoriev I.V."/>
            <person name="Cande W.Z."/>
            <person name="Fulton C."/>
            <person name="Rokhsar D.S."/>
            <person name="Dawson S.C."/>
        </authorList>
    </citation>
    <scope>NUCLEOTIDE SEQUENCE [LARGE SCALE GENOMIC DNA]</scope>
    <source>
        <strain evidence="3 4">NEG-M</strain>
    </source>
</reference>
<dbReference type="InParanoid" id="D2V7U2"/>
<dbReference type="KEGG" id="ngr:NAEGRDRAFT_47370"/>